<evidence type="ECO:0000256" key="5">
    <source>
        <dbReference type="ARBA" id="ARBA00023136"/>
    </source>
</evidence>
<comment type="function">
    <text evidence="6">Gustatory receptor which mediates acceptance or avoidance behavior, depending on its substrates.</text>
</comment>
<keyword evidence="5 6" id="KW-0472">Membrane</keyword>
<dbReference type="Proteomes" id="UP001359485">
    <property type="component" value="Unassembled WGS sequence"/>
</dbReference>
<evidence type="ECO:0000256" key="3">
    <source>
        <dbReference type="ARBA" id="ARBA00022692"/>
    </source>
</evidence>
<gene>
    <name evidence="7" type="ORF">RUM44_001853</name>
</gene>
<evidence type="ECO:0000256" key="6">
    <source>
        <dbReference type="RuleBase" id="RU363108"/>
    </source>
</evidence>
<feature type="transmembrane region" description="Helical" evidence="6">
    <location>
        <begin position="124"/>
        <end position="143"/>
    </location>
</feature>
<feature type="transmembrane region" description="Helical" evidence="6">
    <location>
        <begin position="163"/>
        <end position="185"/>
    </location>
</feature>
<feature type="transmembrane region" description="Helical" evidence="6">
    <location>
        <begin position="295"/>
        <end position="318"/>
    </location>
</feature>
<dbReference type="EMBL" id="JAWJWF010000047">
    <property type="protein sequence ID" value="KAK6622046.1"/>
    <property type="molecule type" value="Genomic_DNA"/>
</dbReference>
<evidence type="ECO:0000313" key="7">
    <source>
        <dbReference type="EMBL" id="KAK6622046.1"/>
    </source>
</evidence>
<organism evidence="7 8">
    <name type="scientific">Polyplax serrata</name>
    <name type="common">Common mouse louse</name>
    <dbReference type="NCBI Taxonomy" id="468196"/>
    <lineage>
        <taxon>Eukaryota</taxon>
        <taxon>Metazoa</taxon>
        <taxon>Ecdysozoa</taxon>
        <taxon>Arthropoda</taxon>
        <taxon>Hexapoda</taxon>
        <taxon>Insecta</taxon>
        <taxon>Pterygota</taxon>
        <taxon>Neoptera</taxon>
        <taxon>Paraneoptera</taxon>
        <taxon>Psocodea</taxon>
        <taxon>Troctomorpha</taxon>
        <taxon>Phthiraptera</taxon>
        <taxon>Anoplura</taxon>
        <taxon>Polyplacidae</taxon>
        <taxon>Polyplax</taxon>
    </lineage>
</organism>
<feature type="transmembrane region" description="Helical" evidence="6">
    <location>
        <begin position="41"/>
        <end position="66"/>
    </location>
</feature>
<feature type="transmembrane region" description="Helical" evidence="6">
    <location>
        <begin position="72"/>
        <end position="94"/>
    </location>
</feature>
<evidence type="ECO:0000256" key="1">
    <source>
        <dbReference type="ARBA" id="ARBA00004651"/>
    </source>
</evidence>
<comment type="caution">
    <text evidence="7">The sequence shown here is derived from an EMBL/GenBank/DDBJ whole genome shotgun (WGS) entry which is preliminary data.</text>
</comment>
<comment type="caution">
    <text evidence="6">Lacks conserved residue(s) required for the propagation of feature annotation.</text>
</comment>
<evidence type="ECO:0000256" key="4">
    <source>
        <dbReference type="ARBA" id="ARBA00022989"/>
    </source>
</evidence>
<comment type="subcellular location">
    <subcellularLocation>
        <location evidence="1 6">Cell membrane</location>
        <topology evidence="1 6">Multi-pass membrane protein</topology>
    </subcellularLocation>
</comment>
<sequence>MAVNPNGIKLTAALEPMTFSSAFLGLTFQADTLKTKRKFILLYRVAIFSAIVLILINEIPTITYWTTNTDTIHGMLVFLETRLRWFVVLASFILNGVNNRRINGVLTILTDVPLTLRHSEYKRILRFQVFIFSTSLFLLVGYMCLGNDVLWPNPYYAWYTSTIYIVTEIYTVFADFQFVILIFTIRTFFKLMNDNLKSCNFKSTVSKAKRISLLFVSDHRKKDNVGEIVRFRQIHMTLVDCCIKTNECFSLQILLYLLLSIVELTYGLRSYIIFINDTNVNSSTTWRTKYQTSLILFWSAYYLSTILNIAIACEGVVIETEKTATIINEVINEINDKELEKQVIGTVGTYLIIITTFKVN</sequence>
<evidence type="ECO:0000313" key="8">
    <source>
        <dbReference type="Proteomes" id="UP001359485"/>
    </source>
</evidence>
<proteinExistence type="inferred from homology"/>
<keyword evidence="8" id="KW-1185">Reference proteome</keyword>
<keyword evidence="6" id="KW-0807">Transducer</keyword>
<keyword evidence="4 6" id="KW-1133">Transmembrane helix</keyword>
<keyword evidence="2 6" id="KW-1003">Cell membrane</keyword>
<name>A0ABR1AL79_POLSC</name>
<feature type="transmembrane region" description="Helical" evidence="6">
    <location>
        <begin position="253"/>
        <end position="275"/>
    </location>
</feature>
<reference evidence="7 8" key="1">
    <citation type="submission" date="2023-09" db="EMBL/GenBank/DDBJ databases">
        <title>Genomes of two closely related lineages of the louse Polyplax serrata with different host specificities.</title>
        <authorList>
            <person name="Martinu J."/>
            <person name="Tarabai H."/>
            <person name="Stefka J."/>
            <person name="Hypsa V."/>
        </authorList>
    </citation>
    <scope>NUCLEOTIDE SEQUENCE [LARGE SCALE GENOMIC DNA]</scope>
    <source>
        <strain evidence="7">98ZLc_SE</strain>
    </source>
</reference>
<comment type="similarity">
    <text evidence="6">Belongs to the insect chemoreceptor superfamily. Gustatory receptor (GR) family.</text>
</comment>
<dbReference type="InterPro" id="IPR013604">
    <property type="entry name" value="7TM_chemorcpt"/>
</dbReference>
<dbReference type="Pfam" id="PF08395">
    <property type="entry name" value="7tm_7"/>
    <property type="match status" value="1"/>
</dbReference>
<accession>A0ABR1AL79</accession>
<evidence type="ECO:0000256" key="2">
    <source>
        <dbReference type="ARBA" id="ARBA00022475"/>
    </source>
</evidence>
<keyword evidence="3 6" id="KW-0812">Transmembrane</keyword>
<keyword evidence="6" id="KW-0675">Receptor</keyword>
<protein>
    <recommendedName>
        <fullName evidence="6">Gustatory receptor</fullName>
    </recommendedName>
</protein>